<feature type="region of interest" description="Disordered" evidence="1">
    <location>
        <begin position="132"/>
        <end position="158"/>
    </location>
</feature>
<evidence type="ECO:0000256" key="1">
    <source>
        <dbReference type="SAM" id="MobiDB-lite"/>
    </source>
</evidence>
<dbReference type="AlphaFoldDB" id="A0A5B9QQE4"/>
<keyword evidence="2" id="KW-0732">Signal</keyword>
<sequence length="355" mass="38261" precursor="true">MYQQLNCLWAGIYLAACMMIVGPSANRAFGDQPVQGNATASIAADSSEQISDWALAGIVWSDASLTKKLAVDALKRQPSAEDRQRLETLVDQSSRIIAALEQFGWKQTRSATRGTSGELAAVNRFEVDGIVGSPQATSGRTAPASVEDATTPGPEAELEPFGVEDYVDETPREAANLRDAREDGVEAAIAAAAPSSGIPGPEPGAGRISQREVQTRSTTLPYSNESIYDADDYDPDVDYQVNNPLAAKSVNPRNTDLLDDDREVAETREVVEVSTPLERYTADAADHQQDAAWVQLRLKENQLRYGSLVANESLNDRVLPALQQLQTTAMIAHRSTSSKVLKSVLEPIATMGTVD</sequence>
<evidence type="ECO:0000256" key="2">
    <source>
        <dbReference type="SAM" id="SignalP"/>
    </source>
</evidence>
<dbReference type="KEGG" id="rul:UC8_21350"/>
<keyword evidence="4" id="KW-1185">Reference proteome</keyword>
<protein>
    <submittedName>
        <fullName evidence="3">Uncharacterized protein</fullName>
    </submittedName>
</protein>
<feature type="signal peptide" evidence="2">
    <location>
        <begin position="1"/>
        <end position="27"/>
    </location>
</feature>
<gene>
    <name evidence="3" type="ORF">UC8_21350</name>
</gene>
<dbReference type="Proteomes" id="UP000325286">
    <property type="component" value="Chromosome"/>
</dbReference>
<evidence type="ECO:0000313" key="4">
    <source>
        <dbReference type="Proteomes" id="UP000325286"/>
    </source>
</evidence>
<name>A0A5B9QQE4_9BACT</name>
<evidence type="ECO:0000313" key="3">
    <source>
        <dbReference type="EMBL" id="QEG40129.1"/>
    </source>
</evidence>
<dbReference type="RefSeq" id="WP_068141231.1">
    <property type="nucleotide sequence ID" value="NZ_CP042914.1"/>
</dbReference>
<dbReference type="OrthoDB" id="265946at2"/>
<feature type="region of interest" description="Disordered" evidence="1">
    <location>
        <begin position="194"/>
        <end position="219"/>
    </location>
</feature>
<organism evidence="3 4">
    <name type="scientific">Roseimaritima ulvae</name>
    <dbReference type="NCBI Taxonomy" id="980254"/>
    <lineage>
        <taxon>Bacteria</taxon>
        <taxon>Pseudomonadati</taxon>
        <taxon>Planctomycetota</taxon>
        <taxon>Planctomycetia</taxon>
        <taxon>Pirellulales</taxon>
        <taxon>Pirellulaceae</taxon>
        <taxon>Roseimaritima</taxon>
    </lineage>
</organism>
<proteinExistence type="predicted"/>
<reference evidence="3 4" key="1">
    <citation type="submission" date="2019-08" db="EMBL/GenBank/DDBJ databases">
        <title>Deep-cultivation of Planctomycetes and their phenomic and genomic characterization uncovers novel biology.</title>
        <authorList>
            <person name="Wiegand S."/>
            <person name="Jogler M."/>
            <person name="Boedeker C."/>
            <person name="Pinto D."/>
            <person name="Vollmers J."/>
            <person name="Rivas-Marin E."/>
            <person name="Kohn T."/>
            <person name="Peeters S.H."/>
            <person name="Heuer A."/>
            <person name="Rast P."/>
            <person name="Oberbeckmann S."/>
            <person name="Bunk B."/>
            <person name="Jeske O."/>
            <person name="Meyerdierks A."/>
            <person name="Storesund J.E."/>
            <person name="Kallscheuer N."/>
            <person name="Luecker S."/>
            <person name="Lage O.M."/>
            <person name="Pohl T."/>
            <person name="Merkel B.J."/>
            <person name="Hornburger P."/>
            <person name="Mueller R.-W."/>
            <person name="Bruemmer F."/>
            <person name="Labrenz M."/>
            <person name="Spormann A.M."/>
            <person name="Op den Camp H."/>
            <person name="Overmann J."/>
            <person name="Amann R."/>
            <person name="Jetten M.S.M."/>
            <person name="Mascher T."/>
            <person name="Medema M.H."/>
            <person name="Devos D.P."/>
            <person name="Kaster A.-K."/>
            <person name="Ovreas L."/>
            <person name="Rohde M."/>
            <person name="Galperin M.Y."/>
            <person name="Jogler C."/>
        </authorList>
    </citation>
    <scope>NUCLEOTIDE SEQUENCE [LARGE SCALE GENOMIC DNA]</scope>
    <source>
        <strain evidence="3 4">UC8</strain>
    </source>
</reference>
<feature type="chain" id="PRO_5022852883" evidence="2">
    <location>
        <begin position="28"/>
        <end position="355"/>
    </location>
</feature>
<accession>A0A5B9QQE4</accession>
<dbReference type="EMBL" id="CP042914">
    <property type="protein sequence ID" value="QEG40129.1"/>
    <property type="molecule type" value="Genomic_DNA"/>
</dbReference>